<protein>
    <submittedName>
        <fullName evidence="2">Uncharacterized protein</fullName>
    </submittedName>
</protein>
<name>A0A484N8A4_9ASTE</name>
<dbReference type="AlphaFoldDB" id="A0A484N8A4"/>
<sequence length="150" mass="17027">MGNCFSRNHPRTRDDESNGHKEHFQAAMSHTSVMGMFIQDGTVVGTDSRLTGVINRTPFILRGNPSLKLMRHKGFASAISGWWDEGCVRIHEHIEEKYREYANRFPRRARVDVINKAVTWAVEIIRSLGDRTLFEYSQFGGLGAGFVASR</sequence>
<keyword evidence="3" id="KW-1185">Reference proteome</keyword>
<gene>
    <name evidence="2" type="ORF">CCAM_LOCUS39069</name>
</gene>
<accession>A0A484N8A4</accession>
<dbReference type="Proteomes" id="UP000595140">
    <property type="component" value="Unassembled WGS sequence"/>
</dbReference>
<evidence type="ECO:0000313" key="3">
    <source>
        <dbReference type="Proteomes" id="UP000595140"/>
    </source>
</evidence>
<reference evidence="2 3" key="1">
    <citation type="submission" date="2018-04" db="EMBL/GenBank/DDBJ databases">
        <authorList>
            <person name="Vogel A."/>
        </authorList>
    </citation>
    <scope>NUCLEOTIDE SEQUENCE [LARGE SCALE GENOMIC DNA]</scope>
</reference>
<proteinExistence type="predicted"/>
<dbReference type="EMBL" id="OOIL02006492">
    <property type="protein sequence ID" value="VFQ97293.1"/>
    <property type="molecule type" value="Genomic_DNA"/>
</dbReference>
<feature type="region of interest" description="Disordered" evidence="1">
    <location>
        <begin position="1"/>
        <end position="21"/>
    </location>
</feature>
<evidence type="ECO:0000313" key="2">
    <source>
        <dbReference type="EMBL" id="VFQ97293.1"/>
    </source>
</evidence>
<feature type="compositionally biased region" description="Basic and acidic residues" evidence="1">
    <location>
        <begin position="11"/>
        <end position="21"/>
    </location>
</feature>
<organism evidence="2 3">
    <name type="scientific">Cuscuta campestris</name>
    <dbReference type="NCBI Taxonomy" id="132261"/>
    <lineage>
        <taxon>Eukaryota</taxon>
        <taxon>Viridiplantae</taxon>
        <taxon>Streptophyta</taxon>
        <taxon>Embryophyta</taxon>
        <taxon>Tracheophyta</taxon>
        <taxon>Spermatophyta</taxon>
        <taxon>Magnoliopsida</taxon>
        <taxon>eudicotyledons</taxon>
        <taxon>Gunneridae</taxon>
        <taxon>Pentapetalae</taxon>
        <taxon>asterids</taxon>
        <taxon>lamiids</taxon>
        <taxon>Solanales</taxon>
        <taxon>Convolvulaceae</taxon>
        <taxon>Cuscuteae</taxon>
        <taxon>Cuscuta</taxon>
        <taxon>Cuscuta subgen. Grammica</taxon>
        <taxon>Cuscuta sect. Cleistogrammica</taxon>
    </lineage>
</organism>
<evidence type="ECO:0000256" key="1">
    <source>
        <dbReference type="SAM" id="MobiDB-lite"/>
    </source>
</evidence>